<proteinExistence type="predicted"/>
<dbReference type="AlphaFoldDB" id="A0A382XZT1"/>
<reference evidence="1" key="1">
    <citation type="submission" date="2018-05" db="EMBL/GenBank/DDBJ databases">
        <authorList>
            <person name="Lanie J.A."/>
            <person name="Ng W.-L."/>
            <person name="Kazmierczak K.M."/>
            <person name="Andrzejewski T.M."/>
            <person name="Davidsen T.M."/>
            <person name="Wayne K.J."/>
            <person name="Tettelin H."/>
            <person name="Glass J.I."/>
            <person name="Rusch D."/>
            <person name="Podicherti R."/>
            <person name="Tsui H.-C.T."/>
            <person name="Winkler M.E."/>
        </authorList>
    </citation>
    <scope>NUCLEOTIDE SEQUENCE</scope>
</reference>
<feature type="non-terminal residue" evidence="1">
    <location>
        <position position="46"/>
    </location>
</feature>
<protein>
    <submittedName>
        <fullName evidence="1">Uncharacterized protein</fullName>
    </submittedName>
</protein>
<name>A0A382XZT1_9ZZZZ</name>
<organism evidence="1">
    <name type="scientific">marine metagenome</name>
    <dbReference type="NCBI Taxonomy" id="408172"/>
    <lineage>
        <taxon>unclassified sequences</taxon>
        <taxon>metagenomes</taxon>
        <taxon>ecological metagenomes</taxon>
    </lineage>
</organism>
<gene>
    <name evidence="1" type="ORF">METZ01_LOCUS429496</name>
</gene>
<sequence length="46" mass="5396">FFLSGAENFKQITGAWFLRFRMKVVALPSTRSIIFMILFIPAKKWS</sequence>
<dbReference type="EMBL" id="UINC01171858">
    <property type="protein sequence ID" value="SVD76642.1"/>
    <property type="molecule type" value="Genomic_DNA"/>
</dbReference>
<evidence type="ECO:0000313" key="1">
    <source>
        <dbReference type="EMBL" id="SVD76642.1"/>
    </source>
</evidence>
<accession>A0A382XZT1</accession>
<feature type="non-terminal residue" evidence="1">
    <location>
        <position position="1"/>
    </location>
</feature>